<feature type="compositionally biased region" description="Basic residues" evidence="6">
    <location>
        <begin position="1327"/>
        <end position="1341"/>
    </location>
</feature>
<name>A0A086TFC2_HAPC1</name>
<evidence type="ECO:0000313" key="7">
    <source>
        <dbReference type="EMBL" id="KFH48054.1"/>
    </source>
</evidence>
<feature type="compositionally biased region" description="Acidic residues" evidence="6">
    <location>
        <begin position="1386"/>
        <end position="1398"/>
    </location>
</feature>
<dbReference type="PANTHER" id="PTHR12663:SF0">
    <property type="entry name" value="PRECOCIOUS DISSOCIATION OF SISTERS 5, ISOFORM A"/>
    <property type="match status" value="1"/>
</dbReference>
<dbReference type="OrthoDB" id="200660at2759"/>
<dbReference type="GO" id="GO:0007064">
    <property type="term" value="P:mitotic sister chromatid cohesion"/>
    <property type="evidence" value="ECO:0007669"/>
    <property type="project" value="InterPro"/>
</dbReference>
<feature type="compositionally biased region" description="Acidic residues" evidence="6">
    <location>
        <begin position="1370"/>
        <end position="1379"/>
    </location>
</feature>
<evidence type="ECO:0000256" key="5">
    <source>
        <dbReference type="ARBA" id="ARBA00023306"/>
    </source>
</evidence>
<feature type="compositionally biased region" description="Acidic residues" evidence="6">
    <location>
        <begin position="17"/>
        <end position="49"/>
    </location>
</feature>
<evidence type="ECO:0000256" key="2">
    <source>
        <dbReference type="ARBA" id="ARBA00022618"/>
    </source>
</evidence>
<dbReference type="SUPFAM" id="SSF48371">
    <property type="entry name" value="ARM repeat"/>
    <property type="match status" value="1"/>
</dbReference>
<feature type="region of interest" description="Disordered" evidence="6">
    <location>
        <begin position="318"/>
        <end position="339"/>
    </location>
</feature>
<dbReference type="InterPro" id="IPR011989">
    <property type="entry name" value="ARM-like"/>
</dbReference>
<dbReference type="HOGENOM" id="CLU_002562_0_0_1"/>
<keyword evidence="8" id="KW-1185">Reference proteome</keyword>
<reference evidence="8" key="1">
    <citation type="journal article" date="2014" name="Genome Announc.">
        <title>Genome sequence and annotation of Acremonium chrysogenum, producer of the beta-lactam antibiotic cephalosporin C.</title>
        <authorList>
            <person name="Terfehr D."/>
            <person name="Dahlmann T.A."/>
            <person name="Specht T."/>
            <person name="Zadra I."/>
            <person name="Kuernsteiner H."/>
            <person name="Kueck U."/>
        </authorList>
    </citation>
    <scope>NUCLEOTIDE SEQUENCE [LARGE SCALE GENOMIC DNA]</scope>
    <source>
        <strain evidence="8">ATCC 11550 / CBS 779.69 / DSM 880 / IAM 14645 / JCM 23072 / IMI 49137</strain>
    </source>
</reference>
<accession>A0A086TFC2</accession>
<dbReference type="GO" id="GO:0005634">
    <property type="term" value="C:nucleus"/>
    <property type="evidence" value="ECO:0007669"/>
    <property type="project" value="UniProtKB-SubCell"/>
</dbReference>
<protein>
    <submittedName>
        <fullName evidence="7">Sister chromatid cohesion protein-like protein</fullName>
    </submittedName>
</protein>
<feature type="region of interest" description="Disordered" evidence="6">
    <location>
        <begin position="1291"/>
        <end position="1411"/>
    </location>
</feature>
<dbReference type="CDD" id="cd19953">
    <property type="entry name" value="PDS5"/>
    <property type="match status" value="1"/>
</dbReference>
<comment type="caution">
    <text evidence="7">The sequence shown here is derived from an EMBL/GenBank/DDBJ whole genome shotgun (WGS) entry which is preliminary data.</text>
</comment>
<dbReference type="PANTHER" id="PTHR12663">
    <property type="entry name" value="ANDROGEN INDUCED INHIBITOR OF PROLIFERATION AS3 / PDS5-RELATED"/>
    <property type="match status" value="1"/>
</dbReference>
<dbReference type="GO" id="GO:0051301">
    <property type="term" value="P:cell division"/>
    <property type="evidence" value="ECO:0007669"/>
    <property type="project" value="UniProtKB-KW"/>
</dbReference>
<feature type="region of interest" description="Disordered" evidence="6">
    <location>
        <begin position="1"/>
        <end position="49"/>
    </location>
</feature>
<dbReference type="InterPro" id="IPR016024">
    <property type="entry name" value="ARM-type_fold"/>
</dbReference>
<dbReference type="Gene3D" id="1.25.10.10">
    <property type="entry name" value="Leucine-rich Repeat Variant"/>
    <property type="match status" value="1"/>
</dbReference>
<dbReference type="InterPro" id="IPR039776">
    <property type="entry name" value="Pds5"/>
</dbReference>
<dbReference type="EMBL" id="JPKY01000005">
    <property type="protein sequence ID" value="KFH48054.1"/>
    <property type="molecule type" value="Genomic_DNA"/>
</dbReference>
<evidence type="ECO:0000256" key="1">
    <source>
        <dbReference type="ARBA" id="ARBA00004123"/>
    </source>
</evidence>
<dbReference type="GO" id="GO:0006281">
    <property type="term" value="P:DNA repair"/>
    <property type="evidence" value="ECO:0007669"/>
    <property type="project" value="TreeGrafter"/>
</dbReference>
<dbReference type="STRING" id="857340.A0A086TFC2"/>
<evidence type="ECO:0000313" key="8">
    <source>
        <dbReference type="Proteomes" id="UP000029964"/>
    </source>
</evidence>
<dbReference type="Pfam" id="PF20168">
    <property type="entry name" value="PDS5"/>
    <property type="match status" value="1"/>
</dbReference>
<evidence type="ECO:0000256" key="4">
    <source>
        <dbReference type="ARBA" id="ARBA00023242"/>
    </source>
</evidence>
<keyword evidence="2" id="KW-0132">Cell division</keyword>
<proteinExistence type="predicted"/>
<keyword evidence="5" id="KW-0131">Cell cycle</keyword>
<evidence type="ECO:0000256" key="6">
    <source>
        <dbReference type="SAM" id="MobiDB-lite"/>
    </source>
</evidence>
<keyword evidence="4" id="KW-0539">Nucleus</keyword>
<feature type="compositionally biased region" description="Low complexity" evidence="6">
    <location>
        <begin position="1400"/>
        <end position="1411"/>
    </location>
</feature>
<keyword evidence="3" id="KW-0498">Mitosis</keyword>
<dbReference type="Proteomes" id="UP000029964">
    <property type="component" value="Unassembled WGS sequence"/>
</dbReference>
<organism evidence="7 8">
    <name type="scientific">Hapsidospora chrysogenum (strain ATCC 11550 / CBS 779.69 / DSM 880 / IAM 14645 / JCM 23072 / IMI 49137)</name>
    <name type="common">Acremonium chrysogenum</name>
    <dbReference type="NCBI Taxonomy" id="857340"/>
    <lineage>
        <taxon>Eukaryota</taxon>
        <taxon>Fungi</taxon>
        <taxon>Dikarya</taxon>
        <taxon>Ascomycota</taxon>
        <taxon>Pezizomycotina</taxon>
        <taxon>Sordariomycetes</taxon>
        <taxon>Hypocreomycetidae</taxon>
        <taxon>Hypocreales</taxon>
        <taxon>Bionectriaceae</taxon>
        <taxon>Hapsidospora</taxon>
    </lineage>
</organism>
<comment type="subcellular location">
    <subcellularLocation>
        <location evidence="1">Nucleus</location>
    </subcellularLocation>
</comment>
<evidence type="ECO:0000256" key="3">
    <source>
        <dbReference type="ARBA" id="ARBA00022776"/>
    </source>
</evidence>
<dbReference type="GO" id="GO:0000785">
    <property type="term" value="C:chromatin"/>
    <property type="evidence" value="ECO:0007669"/>
    <property type="project" value="TreeGrafter"/>
</dbReference>
<sequence>MPRRRLRSRPVEAAAAEQEEEIQEPEPEVAQDVEDESEGEGDEDGDAEELQTLQFDEELSWRPAKPIGSATLVARLERLSKELAEFDQGAVDLESIKGVAEKLAHRNLLQHKDKGVKAYTACCLVDILRLYVPDAPFTSDQLKMMFGLFVKDILPALHDPTNPYNIQHKYVLVSLTEVKSILLLSDIHGADDLLLRLFNSTFDGISSSSKSKSGEEVAKDVELHLTEMLIQLIDESPGSIPASVIDAIISQFLRAAPPGGSRSRDQNDNQSTLLHKVEPPAYIMARNICNGCADKMARYVSQYFGDVILNASGFAAKSNGHRQADDSDDEDAGAGPSDADVKSLRQAHLLIRELWRVAPTVLQNVVPQVEAELSADNVFLRQIATETIGDMVSGIGAAGPPPLPVLDPTSYPPLRLLDETPSAPVEANVLTTPYSPHSFAQTHHTAYRNFVGRKNDKEGSVRAAWITAAGHILSTSAGGIGLSRVEENELVKALAEKLSDSEEKVRLAAVKAIELFDFRDIVLKLGATGGIDKEGSVFANLGDRSRDKRPAVRVDAMILLAKLWAVGAGEIADGQEAVTACLGGVPSKIINAFYANDPDLNILLDRVMYECLIPLKYPNVKGKDTKAKASSSEKKGTLTPAEQDTVRAERILLMLKSLDAPAQKAFFAMQARQPQFAVAVGVFIKQCETYNGGVVDGDAQKIKANMDKALQWLGQYFPDPLKVRTDLQKLAKLNDRRVYQLIKYAIESESDFQKVRRSISELIQKLQAGSAAASLDTLIPLLYRSSSLMFNRSHLTTIMDYSKSDKDGLASVAHSVLNDISTRNPDLFKAHSDELRKSIVDQAPTANKSNDPGVVDILKAYSSYSKKYPAEIKADKSFTQTLTNYALYGQPHKAAKYAVNLLLAKKDDKSKVMATNLLQKVMKDLKYGAPNFLNKLETVAQLERLVPTVTADADDAISDLTITGILREVRTDARESDPTWVNDQDMDEELQAKCLALKILVNRALSTAEEAGAEERVKPLFKLLKTLVVQEGEFCKAKDTPAHHKKRLRLLAGQYTLKLCTVKEYDDRLDPASFNKLAELVQDSELQVRRRFMEKLQSYLTRGRLRPRFYTILFLVAFEPVADLKARVETWLRSRTRYYAENKKSIMEAMIGRLIPLLAHHPDYSSDLEDLEDFAKYVLFYLTTVANEDNISHIYKYAERVKQTRDALNPDSSDNLYVLSDLATSVIRKFQERRNWSFQAWPDKVGLPTGLYTALPSSEVAQQIAKRQYIPEELDEKLDGLIRALERKKKRKSAHELSEQPAKKARNQLKTVIREKPAGKTKPSKSATKKKKKKSASRPKKAAASPPPIPLSERRRSGRAHKSSNYKEREDEEDEEEMLDGVAEWEYGDDDNEDEDSPMSDAEGSSSEGDD</sequence>
<gene>
    <name evidence="7" type="ORF">ACRE_011130</name>
</gene>